<feature type="chain" id="PRO_5042441643" description="Transmembrane protein" evidence="2">
    <location>
        <begin position="28"/>
        <end position="86"/>
    </location>
</feature>
<evidence type="ECO:0000313" key="3">
    <source>
        <dbReference type="EMBL" id="KAJ7000061.1"/>
    </source>
</evidence>
<evidence type="ECO:0000256" key="2">
    <source>
        <dbReference type="SAM" id="SignalP"/>
    </source>
</evidence>
<dbReference type="AlphaFoldDB" id="A0AAD6R0U7"/>
<reference evidence="4 5" key="1">
    <citation type="journal article" date="2023" name="Mol. Ecol. Resour.">
        <title>Chromosome-level genome assembly of a triploid poplar Populus alba 'Berolinensis'.</title>
        <authorList>
            <person name="Chen S."/>
            <person name="Yu Y."/>
            <person name="Wang X."/>
            <person name="Wang S."/>
            <person name="Zhang T."/>
            <person name="Zhou Y."/>
            <person name="He R."/>
            <person name="Meng N."/>
            <person name="Wang Y."/>
            <person name="Liu W."/>
            <person name="Liu Z."/>
            <person name="Liu J."/>
            <person name="Guo Q."/>
            <person name="Huang H."/>
            <person name="Sederoff R.R."/>
            <person name="Wang G."/>
            <person name="Qu G."/>
            <person name="Chen S."/>
        </authorList>
    </citation>
    <scope>NUCLEOTIDE SEQUENCE [LARGE SCALE GENOMIC DNA]</scope>
    <source>
        <strain evidence="4">SC-2020</strain>
    </source>
</reference>
<keyword evidence="2" id="KW-0732">Signal</keyword>
<proteinExistence type="predicted"/>
<sequence>MMSPTQSFFSISAMILILMFMADSISATRIYSSMALPNYSPQSGDLTGKKPVKMREVAFHVSFKDRRMIPPSGPSHRGDHTKPTFN</sequence>
<dbReference type="EMBL" id="JAQIZT010000004">
    <property type="protein sequence ID" value="KAJ7000061.1"/>
    <property type="molecule type" value="Genomic_DNA"/>
</dbReference>
<feature type="compositionally biased region" description="Basic and acidic residues" evidence="1">
    <location>
        <begin position="76"/>
        <end position="86"/>
    </location>
</feature>
<dbReference type="EMBL" id="JAQIZT010000004">
    <property type="protein sequence ID" value="KAJ7000063.1"/>
    <property type="molecule type" value="Genomic_DNA"/>
</dbReference>
<protein>
    <recommendedName>
        <fullName evidence="6">Transmembrane protein</fullName>
    </recommendedName>
</protein>
<gene>
    <name evidence="3" type="ORF">NC653_010736</name>
    <name evidence="4" type="ORF">NC653_010738</name>
</gene>
<comment type="caution">
    <text evidence="4">The sequence shown here is derived from an EMBL/GenBank/DDBJ whole genome shotgun (WGS) entry which is preliminary data.</text>
</comment>
<accession>A0AAD6R0U7</accession>
<name>A0AAD6R0U7_9ROSI</name>
<evidence type="ECO:0000256" key="1">
    <source>
        <dbReference type="SAM" id="MobiDB-lite"/>
    </source>
</evidence>
<evidence type="ECO:0000313" key="4">
    <source>
        <dbReference type="EMBL" id="KAJ7000063.1"/>
    </source>
</evidence>
<dbReference type="Proteomes" id="UP001164929">
    <property type="component" value="Chromosome 4"/>
</dbReference>
<organism evidence="4 5">
    <name type="scientific">Populus alba x Populus x berolinensis</name>
    <dbReference type="NCBI Taxonomy" id="444605"/>
    <lineage>
        <taxon>Eukaryota</taxon>
        <taxon>Viridiplantae</taxon>
        <taxon>Streptophyta</taxon>
        <taxon>Embryophyta</taxon>
        <taxon>Tracheophyta</taxon>
        <taxon>Spermatophyta</taxon>
        <taxon>Magnoliopsida</taxon>
        <taxon>eudicotyledons</taxon>
        <taxon>Gunneridae</taxon>
        <taxon>Pentapetalae</taxon>
        <taxon>rosids</taxon>
        <taxon>fabids</taxon>
        <taxon>Malpighiales</taxon>
        <taxon>Salicaceae</taxon>
        <taxon>Saliceae</taxon>
        <taxon>Populus</taxon>
    </lineage>
</organism>
<keyword evidence="5" id="KW-1185">Reference proteome</keyword>
<evidence type="ECO:0008006" key="6">
    <source>
        <dbReference type="Google" id="ProtNLM"/>
    </source>
</evidence>
<evidence type="ECO:0000313" key="5">
    <source>
        <dbReference type="Proteomes" id="UP001164929"/>
    </source>
</evidence>
<feature type="signal peptide" evidence="2">
    <location>
        <begin position="1"/>
        <end position="27"/>
    </location>
</feature>
<feature type="region of interest" description="Disordered" evidence="1">
    <location>
        <begin position="66"/>
        <end position="86"/>
    </location>
</feature>